<dbReference type="EC" id="3.4.24.-" evidence="12"/>
<dbReference type="InterPro" id="IPR027268">
    <property type="entry name" value="Peptidase_M4/M1_CTD_sf"/>
</dbReference>
<keyword evidence="11 12" id="KW-0865">Zymogen</keyword>
<dbReference type="PANTHER" id="PTHR33478:SF1">
    <property type="entry name" value="EXTRACELLULAR METALLOPROTEINASE MEP"/>
    <property type="match status" value="1"/>
</dbReference>
<dbReference type="InterPro" id="IPR011096">
    <property type="entry name" value="FTP_domain"/>
</dbReference>
<evidence type="ECO:0000313" key="14">
    <source>
        <dbReference type="EMBL" id="KAL0956911.1"/>
    </source>
</evidence>
<dbReference type="Pfam" id="PF02128">
    <property type="entry name" value="Peptidase_M36"/>
    <property type="match status" value="1"/>
</dbReference>
<dbReference type="CDD" id="cd09596">
    <property type="entry name" value="M36"/>
    <property type="match status" value="1"/>
</dbReference>
<proteinExistence type="inferred from homology"/>
<feature type="domain" description="FTP" evidence="13">
    <location>
        <begin position="88"/>
        <end position="132"/>
    </location>
</feature>
<accession>A0ABR3JMF3</accession>
<evidence type="ECO:0000256" key="9">
    <source>
        <dbReference type="ARBA" id="ARBA00022833"/>
    </source>
</evidence>
<evidence type="ECO:0000256" key="2">
    <source>
        <dbReference type="ARBA" id="ARBA00004613"/>
    </source>
</evidence>
<keyword evidence="8 12" id="KW-0378">Hydrolase</keyword>
<dbReference type="Pfam" id="PF07504">
    <property type="entry name" value="FTP"/>
    <property type="match status" value="1"/>
</dbReference>
<feature type="signal peptide" evidence="12">
    <location>
        <begin position="1"/>
        <end position="16"/>
    </location>
</feature>
<evidence type="ECO:0000256" key="11">
    <source>
        <dbReference type="ARBA" id="ARBA00023145"/>
    </source>
</evidence>
<evidence type="ECO:0000256" key="7">
    <source>
        <dbReference type="ARBA" id="ARBA00022729"/>
    </source>
</evidence>
<dbReference type="InterPro" id="IPR050371">
    <property type="entry name" value="Fungal_virulence_M36"/>
</dbReference>
<dbReference type="InterPro" id="IPR001842">
    <property type="entry name" value="Peptidase_M36"/>
</dbReference>
<comment type="caution">
    <text evidence="14">The sequence shown here is derived from an EMBL/GenBank/DDBJ whole genome shotgun (WGS) entry which is preliminary data.</text>
</comment>
<evidence type="ECO:0000313" key="15">
    <source>
        <dbReference type="Proteomes" id="UP001556367"/>
    </source>
</evidence>
<keyword evidence="9 12" id="KW-0862">Zinc</keyword>
<gene>
    <name evidence="14" type="ORF">HGRIS_003015</name>
</gene>
<evidence type="ECO:0000259" key="13">
    <source>
        <dbReference type="Pfam" id="PF07504"/>
    </source>
</evidence>
<name>A0ABR3JMF3_9AGAR</name>
<evidence type="ECO:0000256" key="1">
    <source>
        <dbReference type="ARBA" id="ARBA00001947"/>
    </source>
</evidence>
<keyword evidence="6 12" id="KW-0479">Metal-binding</keyword>
<evidence type="ECO:0000256" key="10">
    <source>
        <dbReference type="ARBA" id="ARBA00023049"/>
    </source>
</evidence>
<keyword evidence="4 12" id="KW-0964">Secreted</keyword>
<evidence type="ECO:0000256" key="8">
    <source>
        <dbReference type="ARBA" id="ARBA00022801"/>
    </source>
</evidence>
<protein>
    <recommendedName>
        <fullName evidence="12">Extracellular metalloproteinase</fullName>
        <ecNumber evidence="12">3.4.24.-</ecNumber>
    </recommendedName>
    <alternativeName>
        <fullName evidence="12">Fungalysin</fullName>
    </alternativeName>
</protein>
<reference evidence="15" key="1">
    <citation type="submission" date="2024-06" db="EMBL/GenBank/DDBJ databases">
        <title>Multi-omics analyses provide insights into the biosynthesis of the anticancer antibiotic pleurotin in Hohenbuehelia grisea.</title>
        <authorList>
            <person name="Weaver J.A."/>
            <person name="Alberti F."/>
        </authorList>
    </citation>
    <scope>NUCLEOTIDE SEQUENCE [LARGE SCALE GENOMIC DNA]</scope>
    <source>
        <strain evidence="15">T-177</strain>
    </source>
</reference>
<keyword evidence="5 12" id="KW-0645">Protease</keyword>
<comment type="similarity">
    <text evidence="3 12">Belongs to the peptidase M36 family.</text>
</comment>
<dbReference type="PANTHER" id="PTHR33478">
    <property type="entry name" value="EXTRACELLULAR METALLOPROTEINASE MEP"/>
    <property type="match status" value="1"/>
</dbReference>
<organism evidence="14 15">
    <name type="scientific">Hohenbuehelia grisea</name>
    <dbReference type="NCBI Taxonomy" id="104357"/>
    <lineage>
        <taxon>Eukaryota</taxon>
        <taxon>Fungi</taxon>
        <taxon>Dikarya</taxon>
        <taxon>Basidiomycota</taxon>
        <taxon>Agaricomycotina</taxon>
        <taxon>Agaricomycetes</taxon>
        <taxon>Agaricomycetidae</taxon>
        <taxon>Agaricales</taxon>
        <taxon>Pleurotineae</taxon>
        <taxon>Pleurotaceae</taxon>
        <taxon>Hohenbuehelia</taxon>
    </lineage>
</organism>
<evidence type="ECO:0000256" key="5">
    <source>
        <dbReference type="ARBA" id="ARBA00022670"/>
    </source>
</evidence>
<dbReference type="Gene3D" id="1.10.390.10">
    <property type="entry name" value="Neutral Protease Domain 2"/>
    <property type="match status" value="1"/>
</dbReference>
<evidence type="ECO:0000256" key="3">
    <source>
        <dbReference type="ARBA" id="ARBA00006006"/>
    </source>
</evidence>
<comment type="subcellular location">
    <subcellularLocation>
        <location evidence="2 12">Secreted</location>
    </subcellularLocation>
</comment>
<dbReference type="EMBL" id="JASNQZ010000006">
    <property type="protein sequence ID" value="KAL0956911.1"/>
    <property type="molecule type" value="Genomic_DNA"/>
</dbReference>
<evidence type="ECO:0000256" key="6">
    <source>
        <dbReference type="ARBA" id="ARBA00022723"/>
    </source>
</evidence>
<keyword evidence="10 12" id="KW-0482">Metalloprotease</keyword>
<comment type="cofactor">
    <cofactor evidence="1 12">
        <name>Zn(2+)</name>
        <dbReference type="ChEBI" id="CHEBI:29105"/>
    </cofactor>
</comment>
<keyword evidence="7 12" id="KW-0732">Signal</keyword>
<evidence type="ECO:0000256" key="12">
    <source>
        <dbReference type="RuleBase" id="RU364017"/>
    </source>
</evidence>
<evidence type="ECO:0000256" key="4">
    <source>
        <dbReference type="ARBA" id="ARBA00022525"/>
    </source>
</evidence>
<sequence length="783" mass="86371">MHCSFLLIFLPIVCLAIGHPGTSSSRKSLGFVPLQSHSNFKTKPDGTHADGFFSLASTTDPLDVAHAFVNHLHSGPSGSTSLYRIRNDTHTDDNTGVTHVYVRQFLNGLAVSNGDININVKDGRVLSYSDSFYAGPTDSLAMSRNEHVCGWQPSSSHELSTRLHEKLKLEAIHYSGAQLPIIDTPTEPLQSVEASSLNELDPRPALLHFMIEATPRSTIVQDILADYDSLISRISVSRTDGPELKGPVVLMLHDVPDAVAPVHAHLAYMQIPSEDGESTELVLVWKFEVEIQRNWYEAAVAVSAPHCIVSVVDWTSDSPELPSYAAESSLVIAPSKFATYNVIKFGVNDPSEGNWTVESELFDYMASPLGWHSLPSSNSTSRCLDSTSTKVGRLWTTTSTWGNNVFAQENWDGNGEGDWCHYRRPDAGAEKVFDYKYDPKATETIDAEAEIRKYLNASVTQLFYTANMVHDLFYHYGFTEVAGNFQQSNFQRGGADNDAVIMYAQSGFDINNSEFATPPDGRNGRCRIALWHKTIPFRDGAFDTGNVIHELTHGLSTRLTGGPGNSGCLPMSEGAGLGEGWSDFIATVVRARRNASDYSLGSWLVDNSAGIRDLPYSLDDNINPVKFSTLNSWQYQEVHKVGEVWAEILWVTLHELVKVHGWSDTLLPPATPRNATTLESEFYRVRVDDGGRRLLIPKHGNTLMVKLVIDAMKLQPCRPDFLDARKAIIHADECLTNGQNACALWRGFAKRGLGPNAASTGKKTSFGRVKRTDDFDVPVACRT</sequence>
<dbReference type="Gene3D" id="3.10.170.10">
    <property type="match status" value="1"/>
</dbReference>
<keyword evidence="15" id="KW-1185">Reference proteome</keyword>
<dbReference type="SUPFAM" id="SSF55486">
    <property type="entry name" value="Metalloproteases ('zincins'), catalytic domain"/>
    <property type="match status" value="1"/>
</dbReference>
<dbReference type="Proteomes" id="UP001556367">
    <property type="component" value="Unassembled WGS sequence"/>
</dbReference>
<feature type="chain" id="PRO_5045007559" description="Extracellular metalloproteinase" evidence="12">
    <location>
        <begin position="17"/>
        <end position="783"/>
    </location>
</feature>
<dbReference type="PRINTS" id="PR00999">
    <property type="entry name" value="FUNGALYSIN"/>
</dbReference>